<dbReference type="SUPFAM" id="SSF53901">
    <property type="entry name" value="Thiolase-like"/>
    <property type="match status" value="2"/>
</dbReference>
<name>A0A5U3EIZ6_SALET</name>
<evidence type="ECO:0000256" key="1">
    <source>
        <dbReference type="ARBA" id="ARBA00010982"/>
    </source>
</evidence>
<comment type="similarity">
    <text evidence="1 5">Belongs to the thiolase-like superfamily. Thiolase family.</text>
</comment>
<evidence type="ECO:0000256" key="2">
    <source>
        <dbReference type="ARBA" id="ARBA00022679"/>
    </source>
</evidence>
<evidence type="ECO:0000259" key="7">
    <source>
        <dbReference type="Pfam" id="PF02803"/>
    </source>
</evidence>
<dbReference type="GO" id="GO:0044281">
    <property type="term" value="P:small molecule metabolic process"/>
    <property type="evidence" value="ECO:0007669"/>
    <property type="project" value="UniProtKB-ARBA"/>
</dbReference>
<dbReference type="PANTHER" id="PTHR18919">
    <property type="entry name" value="ACETYL-COA C-ACYLTRANSFERASE"/>
    <property type="match status" value="1"/>
</dbReference>
<feature type="active site" description="Acyl-thioester intermediate" evidence="4">
    <location>
        <position position="55"/>
    </location>
</feature>
<dbReference type="Proteomes" id="UP000839575">
    <property type="component" value="Unassembled WGS sequence"/>
</dbReference>
<dbReference type="InterPro" id="IPR002155">
    <property type="entry name" value="Thiolase"/>
</dbReference>
<dbReference type="PIRSF" id="PIRSF000429">
    <property type="entry name" value="Ac-CoA_Ac_transf"/>
    <property type="match status" value="1"/>
</dbReference>
<feature type="non-terminal residue" evidence="8">
    <location>
        <position position="1"/>
    </location>
</feature>
<feature type="active site" description="Proton acceptor" evidence="4">
    <location>
        <position position="324"/>
    </location>
</feature>
<feature type="domain" description="Thiolase N-terminal" evidence="6">
    <location>
        <begin position="1"/>
        <end position="229"/>
    </location>
</feature>
<dbReference type="InterPro" id="IPR016039">
    <property type="entry name" value="Thiolase-like"/>
</dbReference>
<dbReference type="InterPro" id="IPR020616">
    <property type="entry name" value="Thiolase_N"/>
</dbReference>
<dbReference type="InterPro" id="IPR020615">
    <property type="entry name" value="Thiolase_acyl_enz_int_AS"/>
</dbReference>
<dbReference type="AlphaFoldDB" id="A0A5U3EIZ6"/>
<evidence type="ECO:0000256" key="4">
    <source>
        <dbReference type="PIRSR" id="PIRSR000429-1"/>
    </source>
</evidence>
<dbReference type="FunFam" id="3.40.47.10:FF:000010">
    <property type="entry name" value="Acetyl-CoA acetyltransferase (Thiolase)"/>
    <property type="match status" value="1"/>
</dbReference>
<organism evidence="8">
    <name type="scientific">Salmonella enterica I</name>
    <dbReference type="NCBI Taxonomy" id="59201"/>
    <lineage>
        <taxon>Bacteria</taxon>
        <taxon>Pseudomonadati</taxon>
        <taxon>Pseudomonadota</taxon>
        <taxon>Gammaproteobacteria</taxon>
        <taxon>Enterobacterales</taxon>
        <taxon>Enterobacteriaceae</taxon>
        <taxon>Salmonella</taxon>
    </lineage>
</organism>
<evidence type="ECO:0000256" key="5">
    <source>
        <dbReference type="RuleBase" id="RU003557"/>
    </source>
</evidence>
<dbReference type="InterPro" id="IPR020617">
    <property type="entry name" value="Thiolase_C"/>
</dbReference>
<evidence type="ECO:0000313" key="8">
    <source>
        <dbReference type="EMBL" id="EBP4000369.1"/>
    </source>
</evidence>
<dbReference type="EMBL" id="AAGLPX010000035">
    <property type="protein sequence ID" value="EBP4000369.1"/>
    <property type="molecule type" value="Genomic_DNA"/>
</dbReference>
<dbReference type="PROSITE" id="PS00099">
    <property type="entry name" value="THIOLASE_3"/>
    <property type="match status" value="1"/>
</dbReference>
<comment type="caution">
    <text evidence="8">The sequence shown here is derived from an EMBL/GenBank/DDBJ whole genome shotgun (WGS) entry which is preliminary data.</text>
</comment>
<accession>A0A5U3EIZ6</accession>
<gene>
    <name evidence="8" type="ORF">S301_17290</name>
</gene>
<feature type="active site" description="Proton acceptor" evidence="4">
    <location>
        <position position="354"/>
    </location>
</feature>
<dbReference type="CDD" id="cd00751">
    <property type="entry name" value="thiolase"/>
    <property type="match status" value="1"/>
</dbReference>
<dbReference type="PROSITE" id="PS00098">
    <property type="entry name" value="THIOLASE_1"/>
    <property type="match status" value="1"/>
</dbReference>
<proteinExistence type="inferred from homology"/>
<dbReference type="NCBIfam" id="TIGR01930">
    <property type="entry name" value="AcCoA-C-Actrans"/>
    <property type="match status" value="1"/>
</dbReference>
<dbReference type="PANTHER" id="PTHR18919:SF107">
    <property type="entry name" value="ACETYL-COA ACETYLTRANSFERASE, CYTOSOLIC"/>
    <property type="match status" value="1"/>
</dbReference>
<reference evidence="8" key="1">
    <citation type="submission" date="2018-07" db="EMBL/GenBank/DDBJ databases">
        <authorList>
            <consortium name="GenomeTrakr network: Whole genome sequencing for foodborne pathogen traceback"/>
        </authorList>
    </citation>
    <scope>NUCLEOTIDE SEQUENCE [LARGE SCALE GENOMIC DNA]</scope>
    <source>
        <strain evidence="8">CFSAN002851</strain>
    </source>
</reference>
<keyword evidence="2 5" id="KW-0808">Transferase</keyword>
<sequence>ISAAIVQSKINPDNIDEVIVGNVLAAGQGMGPGRQAAVKAGIPFQVPALTLNMICGSGMKTVIDGMLKIKSGDMDLVVAAGMENMSQAPYLVDSRTRFGIRMGNQQMADSLVADGLTDAFNRYHMGVTAENIAKKYAISREEQDMFALKSQQRASQAVEQGRFDDEIASVTVTSRKGETQFARDEYPRKDTSLEQLAKLKPAFDKQGTVTAGNASGINDGGVALILASQEAVDKWHLEPLAEIVACGQGGVDAAVMGLGPVPAIADALTRGKLTLRDIELLEINEAFAAQAIGVMRGLCAEHDVDAAWFEGRTNVNGGAIALGHPLGASGGRIIVSLLYEMIKQNKKTGLASLCIGGGMGTAIIIKRAQ</sequence>
<keyword evidence="3 5" id="KW-0012">Acyltransferase</keyword>
<feature type="domain" description="Thiolase C-terminal" evidence="7">
    <location>
        <begin position="238"/>
        <end position="367"/>
    </location>
</feature>
<protein>
    <submittedName>
        <fullName evidence="8">Acetyl-CoA C-acetyltransferase</fullName>
    </submittedName>
</protein>
<dbReference type="InterPro" id="IPR020613">
    <property type="entry name" value="Thiolase_CS"/>
</dbReference>
<dbReference type="Pfam" id="PF02803">
    <property type="entry name" value="Thiolase_C"/>
    <property type="match status" value="1"/>
</dbReference>
<dbReference type="InterPro" id="IPR020610">
    <property type="entry name" value="Thiolase_AS"/>
</dbReference>
<dbReference type="GO" id="GO:0003988">
    <property type="term" value="F:acetyl-CoA C-acyltransferase activity"/>
    <property type="evidence" value="ECO:0007669"/>
    <property type="project" value="UniProtKB-ARBA"/>
</dbReference>
<dbReference type="PROSITE" id="PS00737">
    <property type="entry name" value="THIOLASE_2"/>
    <property type="match status" value="1"/>
</dbReference>
<dbReference type="Gene3D" id="3.40.47.10">
    <property type="match status" value="2"/>
</dbReference>
<dbReference type="Pfam" id="PF00108">
    <property type="entry name" value="Thiolase_N"/>
    <property type="match status" value="1"/>
</dbReference>
<evidence type="ECO:0000256" key="3">
    <source>
        <dbReference type="ARBA" id="ARBA00023315"/>
    </source>
</evidence>
<evidence type="ECO:0000259" key="6">
    <source>
        <dbReference type="Pfam" id="PF00108"/>
    </source>
</evidence>